<gene>
    <name evidence="2" type="ORF">CFOL_v3_14827</name>
</gene>
<reference evidence="3" key="1">
    <citation type="submission" date="2016-04" db="EMBL/GenBank/DDBJ databases">
        <title>Cephalotus genome sequencing.</title>
        <authorList>
            <person name="Fukushima K."/>
            <person name="Hasebe M."/>
            <person name="Fang X."/>
        </authorList>
    </citation>
    <scope>NUCLEOTIDE SEQUENCE [LARGE SCALE GENOMIC DNA]</scope>
    <source>
        <strain evidence="3">cv. St1</strain>
    </source>
</reference>
<protein>
    <submittedName>
        <fullName evidence="2">Pollen_Ole_e_I domain-containing protein</fullName>
    </submittedName>
</protein>
<comment type="caution">
    <text evidence="2">The sequence shown here is derived from an EMBL/GenBank/DDBJ whole genome shotgun (WGS) entry which is preliminary data.</text>
</comment>
<proteinExistence type="predicted"/>
<dbReference type="EMBL" id="BDDD01000909">
    <property type="protein sequence ID" value="GAV71333.1"/>
    <property type="molecule type" value="Genomic_DNA"/>
</dbReference>
<evidence type="ECO:0000313" key="2">
    <source>
        <dbReference type="EMBL" id="GAV71333.1"/>
    </source>
</evidence>
<evidence type="ECO:0000313" key="3">
    <source>
        <dbReference type="Proteomes" id="UP000187406"/>
    </source>
</evidence>
<dbReference type="STRING" id="3775.A0A1Q3BU70"/>
<accession>A0A1Q3BU70</accession>
<dbReference type="PANTHER" id="PTHR46995">
    <property type="entry name" value="OS09G0508200 PROTEIN"/>
    <property type="match status" value="1"/>
</dbReference>
<name>A0A1Q3BU70_CEPFO</name>
<dbReference type="InParanoid" id="A0A1Q3BU70"/>
<organism evidence="2 3">
    <name type="scientific">Cephalotus follicularis</name>
    <name type="common">Albany pitcher plant</name>
    <dbReference type="NCBI Taxonomy" id="3775"/>
    <lineage>
        <taxon>Eukaryota</taxon>
        <taxon>Viridiplantae</taxon>
        <taxon>Streptophyta</taxon>
        <taxon>Embryophyta</taxon>
        <taxon>Tracheophyta</taxon>
        <taxon>Spermatophyta</taxon>
        <taxon>Magnoliopsida</taxon>
        <taxon>eudicotyledons</taxon>
        <taxon>Gunneridae</taxon>
        <taxon>Pentapetalae</taxon>
        <taxon>rosids</taxon>
        <taxon>fabids</taxon>
        <taxon>Oxalidales</taxon>
        <taxon>Cephalotaceae</taxon>
        <taxon>Cephalotus</taxon>
    </lineage>
</organism>
<dbReference type="AlphaFoldDB" id="A0A1Q3BU70"/>
<dbReference type="FunCoup" id="A0A1Q3BU70">
    <property type="interactions" value="474"/>
</dbReference>
<keyword evidence="3" id="KW-1185">Reference proteome</keyword>
<feature type="signal peptide" evidence="1">
    <location>
        <begin position="1"/>
        <end position="18"/>
    </location>
</feature>
<dbReference type="Pfam" id="PF01190">
    <property type="entry name" value="Pollen_Ole_e_1"/>
    <property type="match status" value="1"/>
</dbReference>
<dbReference type="OrthoDB" id="1588785at2759"/>
<evidence type="ECO:0000256" key="1">
    <source>
        <dbReference type="SAM" id="SignalP"/>
    </source>
</evidence>
<sequence length="322" mass="35843">MDTIVLVLTFLFIHQISAIALTANPTSRITVVGVVYCDTCLSNTFSRYSYFLPGVEVHIQCKFKAISPKTAEQITFSVNRTTDRYGTYKAEIPIIDGVDCVAGTEMQSLCLASLIGRPVSSCNVPVIKTSTNEILVKSKQESLCIFSLNSLTYRPSERNDTLCGNHKEELASSELATSFNSSKFLFPYYFPPYGFFWPPLPHLPPFPKFPFPFYPLPPFPSLPLPPLPPFPSFPFPPLPFTPNPPSLPFPFPPLPPFPPTPSLFYSPPPPALNPGDPRTWTPNFPFFSPPPLLPPAFSLGDPRTWRPYFPPYPPSSPADQNP</sequence>
<dbReference type="Proteomes" id="UP000187406">
    <property type="component" value="Unassembled WGS sequence"/>
</dbReference>
<keyword evidence="1" id="KW-0732">Signal</keyword>
<dbReference type="PANTHER" id="PTHR46995:SF6">
    <property type="entry name" value="POLLEN OLE E 1 ALLERGEN AND EXTENSIN FAMILY PROTEIN"/>
    <property type="match status" value="1"/>
</dbReference>
<feature type="chain" id="PRO_5012456359" evidence="1">
    <location>
        <begin position="19"/>
        <end position="322"/>
    </location>
</feature>